<dbReference type="FunFam" id="4.10.280.10:FF:000034">
    <property type="entry name" value="MAX network transcriptional repressor"/>
    <property type="match status" value="1"/>
</dbReference>
<evidence type="ECO:0000256" key="4">
    <source>
        <dbReference type="ARBA" id="ARBA00023125"/>
    </source>
</evidence>
<organism evidence="14 15">
    <name type="scientific">Mytilus galloprovincialis</name>
    <name type="common">Mediterranean mussel</name>
    <dbReference type="NCBI Taxonomy" id="29158"/>
    <lineage>
        <taxon>Eukaryota</taxon>
        <taxon>Metazoa</taxon>
        <taxon>Spiralia</taxon>
        <taxon>Lophotrochozoa</taxon>
        <taxon>Mollusca</taxon>
        <taxon>Bivalvia</taxon>
        <taxon>Autobranchia</taxon>
        <taxon>Pteriomorphia</taxon>
        <taxon>Mytilida</taxon>
        <taxon>Mytiloidea</taxon>
        <taxon>Mytilidae</taxon>
        <taxon>Mytilinae</taxon>
        <taxon>Mytilus</taxon>
    </lineage>
</organism>
<dbReference type="InterPro" id="IPR036638">
    <property type="entry name" value="HLH_DNA-bd_sf"/>
</dbReference>
<feature type="region of interest" description="Disordered" evidence="12">
    <location>
        <begin position="167"/>
        <end position="199"/>
    </location>
</feature>
<dbReference type="OrthoDB" id="419455at2759"/>
<dbReference type="Gene3D" id="4.10.280.10">
    <property type="entry name" value="Helix-loop-helix DNA-binding domain"/>
    <property type="match status" value="1"/>
</dbReference>
<keyword evidence="15" id="KW-1185">Reference proteome</keyword>
<dbReference type="InterPro" id="IPR011598">
    <property type="entry name" value="bHLH_dom"/>
</dbReference>
<keyword evidence="2" id="KW-0678">Repressor</keyword>
<evidence type="ECO:0000256" key="12">
    <source>
        <dbReference type="SAM" id="MobiDB-lite"/>
    </source>
</evidence>
<dbReference type="AlphaFoldDB" id="A0A8B6EMF5"/>
<evidence type="ECO:0000256" key="6">
    <source>
        <dbReference type="ARBA" id="ARBA00023242"/>
    </source>
</evidence>
<keyword evidence="11" id="KW-0175">Coiled coil</keyword>
<comment type="subunit">
    <text evidence="8">Efficient DNA binding requires dimerization with another bHLH protein. Binds DNA as a homodimer or a heterodimer with MAX.</text>
</comment>
<name>A0A8B6EMF5_MYTGA</name>
<evidence type="ECO:0000256" key="2">
    <source>
        <dbReference type="ARBA" id="ARBA00022491"/>
    </source>
</evidence>
<dbReference type="Pfam" id="PF00010">
    <property type="entry name" value="HLH"/>
    <property type="match status" value="1"/>
</dbReference>
<evidence type="ECO:0000256" key="3">
    <source>
        <dbReference type="ARBA" id="ARBA00023015"/>
    </source>
</evidence>
<accession>A0A8B6EMF5</accession>
<evidence type="ECO:0000259" key="13">
    <source>
        <dbReference type="PROSITE" id="PS50888"/>
    </source>
</evidence>
<evidence type="ECO:0000313" key="15">
    <source>
        <dbReference type="Proteomes" id="UP000596742"/>
    </source>
</evidence>
<reference evidence="14" key="1">
    <citation type="submission" date="2018-11" db="EMBL/GenBank/DDBJ databases">
        <authorList>
            <person name="Alioto T."/>
            <person name="Alioto T."/>
        </authorList>
    </citation>
    <scope>NUCLEOTIDE SEQUENCE</scope>
</reference>
<dbReference type="CDD" id="cd11402">
    <property type="entry name" value="bHLHzip_Mnt"/>
    <property type="match status" value="1"/>
</dbReference>
<feature type="compositionally biased region" description="Basic and acidic residues" evidence="12">
    <location>
        <begin position="14"/>
        <end position="31"/>
    </location>
</feature>
<comment type="subcellular location">
    <subcellularLocation>
        <location evidence="1">Nucleus</location>
    </subcellularLocation>
</comment>
<evidence type="ECO:0000256" key="5">
    <source>
        <dbReference type="ARBA" id="ARBA00023163"/>
    </source>
</evidence>
<dbReference type="PANTHER" id="PTHR11969:SF99">
    <property type="entry name" value="MAX-BINDING PROTEIN MNT"/>
    <property type="match status" value="1"/>
</dbReference>
<feature type="compositionally biased region" description="Basic and acidic residues" evidence="12">
    <location>
        <begin position="54"/>
        <end position="63"/>
    </location>
</feature>
<dbReference type="GO" id="GO:0000981">
    <property type="term" value="F:DNA-binding transcription factor activity, RNA polymerase II-specific"/>
    <property type="evidence" value="ECO:0007669"/>
    <property type="project" value="TreeGrafter"/>
</dbReference>
<dbReference type="PANTHER" id="PTHR11969">
    <property type="entry name" value="MAX DIMERIZATION, MAD"/>
    <property type="match status" value="1"/>
</dbReference>
<feature type="coiled-coil region" evidence="11">
    <location>
        <begin position="116"/>
        <end position="157"/>
    </location>
</feature>
<dbReference type="PROSITE" id="PS50888">
    <property type="entry name" value="BHLH"/>
    <property type="match status" value="1"/>
</dbReference>
<evidence type="ECO:0000256" key="8">
    <source>
        <dbReference type="ARBA" id="ARBA00062701"/>
    </source>
</evidence>
<evidence type="ECO:0000256" key="7">
    <source>
        <dbReference type="ARBA" id="ARBA00057176"/>
    </source>
</evidence>
<evidence type="ECO:0000256" key="10">
    <source>
        <dbReference type="ARBA" id="ARBA00083368"/>
    </source>
</evidence>
<evidence type="ECO:0000256" key="11">
    <source>
        <dbReference type="SAM" id="Coils"/>
    </source>
</evidence>
<dbReference type="EMBL" id="UYJE01005323">
    <property type="protein sequence ID" value="VDI36360.1"/>
    <property type="molecule type" value="Genomic_DNA"/>
</dbReference>
<dbReference type="SMART" id="SM00353">
    <property type="entry name" value="HLH"/>
    <property type="match status" value="1"/>
</dbReference>
<comment type="caution">
    <text evidence="14">The sequence shown here is derived from an EMBL/GenBank/DDBJ whole genome shotgun (WGS) entry which is preliminary data.</text>
</comment>
<evidence type="ECO:0000256" key="9">
    <source>
        <dbReference type="ARBA" id="ARBA00070444"/>
    </source>
</evidence>
<gene>
    <name evidence="14" type="ORF">MGAL_10B074458</name>
</gene>
<proteinExistence type="predicted"/>
<evidence type="ECO:0000313" key="14">
    <source>
        <dbReference type="EMBL" id="VDI36360.1"/>
    </source>
</evidence>
<dbReference type="GO" id="GO:0000978">
    <property type="term" value="F:RNA polymerase II cis-regulatory region sequence-specific DNA binding"/>
    <property type="evidence" value="ECO:0007669"/>
    <property type="project" value="TreeGrafter"/>
</dbReference>
<dbReference type="GO" id="GO:0005634">
    <property type="term" value="C:nucleus"/>
    <property type="evidence" value="ECO:0007669"/>
    <property type="project" value="UniProtKB-SubCell"/>
</dbReference>
<dbReference type="Proteomes" id="UP000596742">
    <property type="component" value="Unassembled WGS sequence"/>
</dbReference>
<sequence>MSLETLLEAAEYLEWRNKPKTRGDSTSEDPHGYSSRVGNDSDDSPESSNSGKYADGDEREKRRAGGAGTREVHNKLEKNRRAHLKECFDYLKKQIPTLEDKRTSNLGILRGSLRYIQALRRKEKEYEFEMQRLAKEKIFLQERLASLKGELSRLNIEVDLDHWKVDAEEQDSNSTSTATEQGSPICSEEDNEELPGRGPYKLYTTGQLKRSPTKGTIHLTQPASTTISSDVVRVTNTIVPAHPKVATPSFVNCNKVSTTISPNPYIPLSHFPARTPVTQLLAHTLNQRQMLQRQQKAQLATSVTSSITRPVTNARPTFTFTPLNTHMSNPSAQLQAISKMANAGLSLPMTTFQVQPVGKGLPNTQHLLVTPNPAVTSMHQSHAVVTSFTPTVQTNPVTYSTGVATPMRTTVVPTAAVTSVQASHHAKNVTQMANVRPMFAPHLMAGHIPLNALLAQTIPRTSLPSGLSTVSSPSPVFTSTPNQGSSSLQLMSLAQMTPGTQLLSPMSPALQLGAAGLTQAQLSQMLLKQIPIFTPGLLQAGQVQSMIPSVVKPLVVVSVPNVVTTTNINTTTAITKPSSGS</sequence>
<protein>
    <recommendedName>
        <fullName evidence="9">Max-binding protein MNT</fullName>
    </recommendedName>
    <alternativeName>
        <fullName evidence="10">Myc antagonist MNT</fullName>
    </alternativeName>
</protein>
<keyword evidence="4" id="KW-0238">DNA-binding</keyword>
<keyword evidence="3" id="KW-0805">Transcription regulation</keyword>
<comment type="function">
    <text evidence="7">Binds DNA as a heterodimer with MAX and represses transcription. Binds to the canonical E box sequence 5'-CACGTG-3' and, with higher affinity, to 5'-CACGCG-3'.</text>
</comment>
<feature type="domain" description="BHLH" evidence="13">
    <location>
        <begin position="68"/>
        <end position="119"/>
    </location>
</feature>
<feature type="compositionally biased region" description="Polar residues" evidence="12">
    <location>
        <begin position="172"/>
        <end position="184"/>
    </location>
</feature>
<dbReference type="SUPFAM" id="SSF47459">
    <property type="entry name" value="HLH, helix-loop-helix DNA-binding domain"/>
    <property type="match status" value="1"/>
</dbReference>
<keyword evidence="5" id="KW-0804">Transcription</keyword>
<evidence type="ECO:0000256" key="1">
    <source>
        <dbReference type="ARBA" id="ARBA00004123"/>
    </source>
</evidence>
<feature type="region of interest" description="Disordered" evidence="12">
    <location>
        <begin position="14"/>
        <end position="76"/>
    </location>
</feature>
<keyword evidence="6" id="KW-0539">Nucleus</keyword>
<dbReference type="GO" id="GO:0046983">
    <property type="term" value="F:protein dimerization activity"/>
    <property type="evidence" value="ECO:0007669"/>
    <property type="project" value="InterPro"/>
</dbReference>